<reference evidence="1 2" key="1">
    <citation type="submission" date="2014-10" db="EMBL/GenBank/DDBJ databases">
        <title>Genome sequence of Micropolyspora internatus JCM3315.</title>
        <authorList>
            <person name="Shin S.-K."/>
            <person name="Yi H."/>
        </authorList>
    </citation>
    <scope>NUCLEOTIDE SEQUENCE [LARGE SCALE GENOMIC DNA]</scope>
    <source>
        <strain evidence="1 2">JCM 3315</strain>
    </source>
</reference>
<accession>A0A837D6W0</accession>
<comment type="caution">
    <text evidence="1">The sequence shown here is derived from an EMBL/GenBank/DDBJ whole genome shotgun (WGS) entry which is preliminary data.</text>
</comment>
<dbReference type="EMBL" id="JRZE01000006">
    <property type="protein sequence ID" value="KHF43192.1"/>
    <property type="molecule type" value="Genomic_DNA"/>
</dbReference>
<proteinExistence type="predicted"/>
<organism evidence="1 2">
    <name type="scientific">Saccharomonospora viridis</name>
    <dbReference type="NCBI Taxonomy" id="1852"/>
    <lineage>
        <taxon>Bacteria</taxon>
        <taxon>Bacillati</taxon>
        <taxon>Actinomycetota</taxon>
        <taxon>Actinomycetes</taxon>
        <taxon>Pseudonocardiales</taxon>
        <taxon>Pseudonocardiaceae</taxon>
        <taxon>Saccharomonospora</taxon>
    </lineage>
</organism>
<dbReference type="Proteomes" id="UP000030848">
    <property type="component" value="Unassembled WGS sequence"/>
</dbReference>
<evidence type="ECO:0000313" key="2">
    <source>
        <dbReference type="Proteomes" id="UP000030848"/>
    </source>
</evidence>
<gene>
    <name evidence="1" type="ORF">MINT15_33940</name>
</gene>
<protein>
    <submittedName>
        <fullName evidence="1">Uncharacterized protein</fullName>
    </submittedName>
</protein>
<evidence type="ECO:0000313" key="1">
    <source>
        <dbReference type="EMBL" id="KHF43192.1"/>
    </source>
</evidence>
<name>A0A837D6W0_9PSEU</name>
<dbReference type="AlphaFoldDB" id="A0A837D6W0"/>
<sequence length="61" mass="6802">MITVLYNAERADRSMTGVHLALMTMKAAYIVGTIAFYEQSLAVPCHNLAIRVRAHPRQSRG</sequence>